<keyword evidence="9" id="KW-1185">Reference proteome</keyword>
<evidence type="ECO:0000313" key="7">
    <source>
        <dbReference type="EMBL" id="KAF5814977.1"/>
    </source>
</evidence>
<dbReference type="EMBL" id="MNCJ02000318">
    <property type="protein sequence ID" value="KAF5814977.1"/>
    <property type="molecule type" value="Genomic_DNA"/>
</dbReference>
<keyword evidence="5" id="KW-0472">Membrane</keyword>
<dbReference type="STRING" id="4232.A0A251V8J9"/>
<evidence type="ECO:0000313" key="8">
    <source>
        <dbReference type="EMBL" id="OTG31599.1"/>
    </source>
</evidence>
<dbReference type="InParanoid" id="A0A251V8J9"/>
<dbReference type="InterPro" id="IPR010666">
    <property type="entry name" value="Znf_GRF"/>
</dbReference>
<keyword evidence="3" id="KW-0862">Zinc</keyword>
<organism evidence="8 9">
    <name type="scientific">Helianthus annuus</name>
    <name type="common">Common sunflower</name>
    <dbReference type="NCBI Taxonomy" id="4232"/>
    <lineage>
        <taxon>Eukaryota</taxon>
        <taxon>Viridiplantae</taxon>
        <taxon>Streptophyta</taxon>
        <taxon>Embryophyta</taxon>
        <taxon>Tracheophyta</taxon>
        <taxon>Spermatophyta</taxon>
        <taxon>Magnoliopsida</taxon>
        <taxon>eudicotyledons</taxon>
        <taxon>Gunneridae</taxon>
        <taxon>Pentapetalae</taxon>
        <taxon>asterids</taxon>
        <taxon>campanulids</taxon>
        <taxon>Asterales</taxon>
        <taxon>Asteraceae</taxon>
        <taxon>Asteroideae</taxon>
        <taxon>Heliantheae alliance</taxon>
        <taxon>Heliantheae</taxon>
        <taxon>Helianthus</taxon>
    </lineage>
</organism>
<feature type="transmembrane region" description="Helical" evidence="5">
    <location>
        <begin position="197"/>
        <end position="215"/>
    </location>
</feature>
<name>A0A251V8J9_HELAN</name>
<evidence type="ECO:0000313" key="9">
    <source>
        <dbReference type="Proteomes" id="UP000215914"/>
    </source>
</evidence>
<dbReference type="Proteomes" id="UP000215914">
    <property type="component" value="Chromosome 3"/>
</dbReference>
<reference evidence="7" key="3">
    <citation type="submission" date="2020-06" db="EMBL/GenBank/DDBJ databases">
        <title>Helianthus annuus Genome sequencing and assembly Release 2.</title>
        <authorList>
            <person name="Gouzy J."/>
            <person name="Langlade N."/>
            <person name="Munos S."/>
        </authorList>
    </citation>
    <scope>NUCLEOTIDE SEQUENCE</scope>
    <source>
        <tissue evidence="7">Leaves</tissue>
    </source>
</reference>
<reference evidence="8" key="2">
    <citation type="submission" date="2017-02" db="EMBL/GenBank/DDBJ databases">
        <title>Sunflower complete genome.</title>
        <authorList>
            <person name="Langlade N."/>
            <person name="Munos S."/>
        </authorList>
    </citation>
    <scope>NUCLEOTIDE SEQUENCE [LARGE SCALE GENOMIC DNA]</scope>
    <source>
        <tissue evidence="8">Leaves</tissue>
    </source>
</reference>
<dbReference type="Pfam" id="PF06839">
    <property type="entry name" value="Zn_ribbon_GRF"/>
    <property type="match status" value="1"/>
</dbReference>
<keyword evidence="2 4" id="KW-0863">Zinc-finger</keyword>
<dbReference type="Gramene" id="mRNA:HanXRQr2_Chr03g0117281">
    <property type="protein sequence ID" value="mRNA:HanXRQr2_Chr03g0117281"/>
    <property type="gene ID" value="HanXRQr2_Chr03g0117281"/>
</dbReference>
<evidence type="ECO:0000259" key="6">
    <source>
        <dbReference type="PROSITE" id="PS51999"/>
    </source>
</evidence>
<feature type="domain" description="GRF-type" evidence="6">
    <location>
        <begin position="103"/>
        <end position="143"/>
    </location>
</feature>
<sequence>MRPVWVDERHMQVGCHKCPVNFSEKVGGYGSHRAIRGIWAKKLSGSVPTIRAYGPMSGILVCFFFFKKKACICWLQMSGIFVILTCHRNIHHLHNHKFTMVFCKCGRTAALRTSWTEANPGRQFYTCHSLHSKCNFFVWVDPPMCRRACVVIKELMDTKAVLKTEVNFLREEVRIYKLQEAEFEGFHSSVVRKRERWLIISWIFFVLFVLLFFIVSM</sequence>
<proteinExistence type="predicted"/>
<keyword evidence="1" id="KW-0479">Metal-binding</keyword>
<evidence type="ECO:0000256" key="4">
    <source>
        <dbReference type="PROSITE-ProRule" id="PRU01343"/>
    </source>
</evidence>
<evidence type="ECO:0000256" key="1">
    <source>
        <dbReference type="ARBA" id="ARBA00022723"/>
    </source>
</evidence>
<evidence type="ECO:0000256" key="3">
    <source>
        <dbReference type="ARBA" id="ARBA00022833"/>
    </source>
</evidence>
<keyword evidence="5" id="KW-1133">Transmembrane helix</keyword>
<evidence type="ECO:0000256" key="2">
    <source>
        <dbReference type="ARBA" id="ARBA00022771"/>
    </source>
</evidence>
<dbReference type="EMBL" id="CM007892">
    <property type="protein sequence ID" value="OTG31599.1"/>
    <property type="molecule type" value="Genomic_DNA"/>
</dbReference>
<dbReference type="PROSITE" id="PS51999">
    <property type="entry name" value="ZF_GRF"/>
    <property type="match status" value="1"/>
</dbReference>
<evidence type="ECO:0000256" key="5">
    <source>
        <dbReference type="SAM" id="Phobius"/>
    </source>
</evidence>
<dbReference type="AlphaFoldDB" id="A0A251V8J9"/>
<gene>
    <name evidence="8" type="ORF">HannXRQ_Chr03g0077471</name>
    <name evidence="7" type="ORF">HanXRQr2_Chr03g0117281</name>
</gene>
<reference evidence="7 9" key="1">
    <citation type="journal article" date="2017" name="Nature">
        <title>The sunflower genome provides insights into oil metabolism, flowering and Asterid evolution.</title>
        <authorList>
            <person name="Badouin H."/>
            <person name="Gouzy J."/>
            <person name="Grassa C.J."/>
            <person name="Murat F."/>
            <person name="Staton S.E."/>
            <person name="Cottret L."/>
            <person name="Lelandais-Briere C."/>
            <person name="Owens G.L."/>
            <person name="Carrere S."/>
            <person name="Mayjonade B."/>
            <person name="Legrand L."/>
            <person name="Gill N."/>
            <person name="Kane N.C."/>
            <person name="Bowers J.E."/>
            <person name="Hubner S."/>
            <person name="Bellec A."/>
            <person name="Berard A."/>
            <person name="Berges H."/>
            <person name="Blanchet N."/>
            <person name="Boniface M.C."/>
            <person name="Brunel D."/>
            <person name="Catrice O."/>
            <person name="Chaidir N."/>
            <person name="Claudel C."/>
            <person name="Donnadieu C."/>
            <person name="Faraut T."/>
            <person name="Fievet G."/>
            <person name="Helmstetter N."/>
            <person name="King M."/>
            <person name="Knapp S.J."/>
            <person name="Lai Z."/>
            <person name="Le Paslier M.C."/>
            <person name="Lippi Y."/>
            <person name="Lorenzon L."/>
            <person name="Mandel J.R."/>
            <person name="Marage G."/>
            <person name="Marchand G."/>
            <person name="Marquand E."/>
            <person name="Bret-Mestries E."/>
            <person name="Morien E."/>
            <person name="Nambeesan S."/>
            <person name="Nguyen T."/>
            <person name="Pegot-Espagnet P."/>
            <person name="Pouilly N."/>
            <person name="Raftis F."/>
            <person name="Sallet E."/>
            <person name="Schiex T."/>
            <person name="Thomas J."/>
            <person name="Vandecasteele C."/>
            <person name="Vares D."/>
            <person name="Vear F."/>
            <person name="Vautrin S."/>
            <person name="Crespi M."/>
            <person name="Mangin B."/>
            <person name="Burke J.M."/>
            <person name="Salse J."/>
            <person name="Munos S."/>
            <person name="Vincourt P."/>
            <person name="Rieseberg L.H."/>
            <person name="Langlade N.B."/>
        </authorList>
    </citation>
    <scope>NUCLEOTIDE SEQUENCE [LARGE SCALE GENOMIC DNA]</scope>
    <source>
        <strain evidence="9">cv. SF193</strain>
        <tissue evidence="7">Leaves</tissue>
    </source>
</reference>
<accession>A0A251V8J9</accession>
<feature type="transmembrane region" description="Helical" evidence="5">
    <location>
        <begin position="50"/>
        <end position="66"/>
    </location>
</feature>
<keyword evidence="5" id="KW-0812">Transmembrane</keyword>
<dbReference type="PANTHER" id="PTHR33248">
    <property type="entry name" value="ZINC ION-BINDING PROTEIN"/>
    <property type="match status" value="1"/>
</dbReference>
<protein>
    <submittedName>
        <fullName evidence="8">Putative zinc finger, GRF-type</fullName>
    </submittedName>
    <submittedName>
        <fullName evidence="7">Transcription factor GRF family</fullName>
    </submittedName>
</protein>
<dbReference type="GO" id="GO:0008270">
    <property type="term" value="F:zinc ion binding"/>
    <property type="evidence" value="ECO:0007669"/>
    <property type="project" value="UniProtKB-KW"/>
</dbReference>